<dbReference type="RefSeq" id="WP_393163603.1">
    <property type="nucleotide sequence ID" value="NZ_JBICRM010000004.1"/>
</dbReference>
<evidence type="ECO:0000313" key="3">
    <source>
        <dbReference type="EMBL" id="MFG1703147.1"/>
    </source>
</evidence>
<evidence type="ECO:0000313" key="4">
    <source>
        <dbReference type="Proteomes" id="UP001603978"/>
    </source>
</evidence>
<organism evidence="3 4">
    <name type="scientific">Nonomuraea marmarensis</name>
    <dbReference type="NCBI Taxonomy" id="3351344"/>
    <lineage>
        <taxon>Bacteria</taxon>
        <taxon>Bacillati</taxon>
        <taxon>Actinomycetota</taxon>
        <taxon>Actinomycetes</taxon>
        <taxon>Streptosporangiales</taxon>
        <taxon>Streptosporangiaceae</taxon>
        <taxon>Nonomuraea</taxon>
    </lineage>
</organism>
<feature type="compositionally biased region" description="Polar residues" evidence="1">
    <location>
        <begin position="33"/>
        <end position="49"/>
    </location>
</feature>
<keyword evidence="4" id="KW-1185">Reference proteome</keyword>
<feature type="signal peptide" evidence="2">
    <location>
        <begin position="1"/>
        <end position="24"/>
    </location>
</feature>
<dbReference type="PROSITE" id="PS51257">
    <property type="entry name" value="PROKAR_LIPOPROTEIN"/>
    <property type="match status" value="1"/>
</dbReference>
<comment type="caution">
    <text evidence="3">The sequence shown here is derived from an EMBL/GenBank/DDBJ whole genome shotgun (WGS) entry which is preliminary data.</text>
</comment>
<evidence type="ECO:0000256" key="2">
    <source>
        <dbReference type="SAM" id="SignalP"/>
    </source>
</evidence>
<gene>
    <name evidence="3" type="ORF">ACFLIM_08135</name>
</gene>
<proteinExistence type="predicted"/>
<accession>A0ABW7A9Z1</accession>
<evidence type="ECO:0008006" key="5">
    <source>
        <dbReference type="Google" id="ProtNLM"/>
    </source>
</evidence>
<keyword evidence="2" id="KW-0732">Signal</keyword>
<feature type="region of interest" description="Disordered" evidence="1">
    <location>
        <begin position="32"/>
        <end position="51"/>
    </location>
</feature>
<reference evidence="3 4" key="1">
    <citation type="submission" date="2024-10" db="EMBL/GenBank/DDBJ databases">
        <authorList>
            <person name="Topkara A.R."/>
            <person name="Saygin H."/>
        </authorList>
    </citation>
    <scope>NUCLEOTIDE SEQUENCE [LARGE SCALE GENOMIC DNA]</scope>
    <source>
        <strain evidence="3 4">M3C6</strain>
    </source>
</reference>
<protein>
    <recommendedName>
        <fullName evidence="5">Secreted protein</fullName>
    </recommendedName>
</protein>
<sequence>MNVRLLLVAVPLTLALAACGGAAAKDDGVVSASGATTSAKPTASPSATMDAQEAGLKFAQCMREHGIDMPDPTGGRIELKIPPGTDQNKVEKAHKACQPIMDSVVRDQTPPSQQDFDQMVKFAQCMRQHGVDMPDPKPGEGLRIQMRGGSKEKLEAAQQACEQYQPGFAKGRKITSGGGKP</sequence>
<name>A0ABW7A9Z1_9ACTN</name>
<evidence type="ECO:0000256" key="1">
    <source>
        <dbReference type="SAM" id="MobiDB-lite"/>
    </source>
</evidence>
<dbReference type="EMBL" id="JBICRM010000004">
    <property type="protein sequence ID" value="MFG1703147.1"/>
    <property type="molecule type" value="Genomic_DNA"/>
</dbReference>
<feature type="chain" id="PRO_5047345575" description="Secreted protein" evidence="2">
    <location>
        <begin position="25"/>
        <end position="181"/>
    </location>
</feature>
<dbReference type="Proteomes" id="UP001603978">
    <property type="component" value="Unassembled WGS sequence"/>
</dbReference>